<reference evidence="4" key="1">
    <citation type="submission" date="2024-07" db="EMBL/GenBank/DDBJ databases">
        <title>Two chromosome-level genome assemblies of Korean endemic species Abeliophyllum distichum and Forsythia ovata (Oleaceae).</title>
        <authorList>
            <person name="Jang H."/>
        </authorList>
    </citation>
    <scope>NUCLEOTIDE SEQUENCE [LARGE SCALE GENOMIC DNA]</scope>
</reference>
<organism evidence="3 4">
    <name type="scientific">Forsythia ovata</name>
    <dbReference type="NCBI Taxonomy" id="205694"/>
    <lineage>
        <taxon>Eukaryota</taxon>
        <taxon>Viridiplantae</taxon>
        <taxon>Streptophyta</taxon>
        <taxon>Embryophyta</taxon>
        <taxon>Tracheophyta</taxon>
        <taxon>Spermatophyta</taxon>
        <taxon>Magnoliopsida</taxon>
        <taxon>eudicotyledons</taxon>
        <taxon>Gunneridae</taxon>
        <taxon>Pentapetalae</taxon>
        <taxon>asterids</taxon>
        <taxon>lamiids</taxon>
        <taxon>Lamiales</taxon>
        <taxon>Oleaceae</taxon>
        <taxon>Forsythieae</taxon>
        <taxon>Forsythia</taxon>
    </lineage>
</organism>
<keyword evidence="4" id="KW-1185">Reference proteome</keyword>
<evidence type="ECO:0000313" key="3">
    <source>
        <dbReference type="EMBL" id="KAL2478865.1"/>
    </source>
</evidence>
<dbReference type="PANTHER" id="PTHR35546:SF21">
    <property type="entry name" value="F-BOX DOMAIN-CONTAINING PROTEIN"/>
    <property type="match status" value="1"/>
</dbReference>
<dbReference type="PANTHER" id="PTHR35546">
    <property type="entry name" value="F-BOX PROTEIN INTERACTION DOMAIN PROTEIN-RELATED"/>
    <property type="match status" value="1"/>
</dbReference>
<proteinExistence type="predicted"/>
<accession>A0ABD1QRL4</accession>
<dbReference type="InterPro" id="IPR036047">
    <property type="entry name" value="F-box-like_dom_sf"/>
</dbReference>
<dbReference type="EMBL" id="JBFOLJ010000014">
    <property type="protein sequence ID" value="KAL2478865.1"/>
    <property type="molecule type" value="Genomic_DNA"/>
</dbReference>
<dbReference type="AlphaFoldDB" id="A0ABD1QRL4"/>
<evidence type="ECO:0000259" key="1">
    <source>
        <dbReference type="Pfam" id="PF00646"/>
    </source>
</evidence>
<evidence type="ECO:0000313" key="4">
    <source>
        <dbReference type="Proteomes" id="UP001604277"/>
    </source>
</evidence>
<feature type="domain" description="F-box protein At3g26010-like beta-propeller" evidence="2">
    <location>
        <begin position="96"/>
        <end position="302"/>
    </location>
</feature>
<dbReference type="Proteomes" id="UP001604277">
    <property type="component" value="Unassembled WGS sequence"/>
</dbReference>
<comment type="caution">
    <text evidence="3">The sequence shown here is derived from an EMBL/GenBank/DDBJ whole genome shotgun (WGS) entry which is preliminary data.</text>
</comment>
<sequence length="381" mass="44011">MRDLWFANEDIHINVLSRLSAKILHQMKCVSKEWKNLISDRSFIRIQLKNREAVSGFFFQERFQWTDNDIGFINYIPVEGEGDKVWRMVLNFLPEKVVILSSINGLICCRSCFSSFPPRLYVCNPLNKQWITLQWPDLSRSSCLALAFDPLQNPIDASADFKVVAVSDTKTREADYHLIFDIYSTETGSWRRSDEFCQCKHKLIKNKGIFVDGRLYWLTDGYQILMFDPQIELSWLIMAPLPATHFRSIPEMCIGESEGRLCYIIISEDGLQLWVLEDYFASQWGLTICLTLKELENENPSVLSNISKEMASSITRSTLPPWIDPLAFKDGMLFVRVATNTYLFQFETKRMKKLTKISTLGLNPMDSPTVIPYTMSLVQLG</sequence>
<dbReference type="InterPro" id="IPR017451">
    <property type="entry name" value="F-box-assoc_interact_dom"/>
</dbReference>
<dbReference type="InterPro" id="IPR056592">
    <property type="entry name" value="Beta-prop_At3g26010-like"/>
</dbReference>
<feature type="domain" description="F-box" evidence="1">
    <location>
        <begin position="9"/>
        <end position="44"/>
    </location>
</feature>
<dbReference type="Pfam" id="PF00646">
    <property type="entry name" value="F-box"/>
    <property type="match status" value="1"/>
</dbReference>
<dbReference type="InterPro" id="IPR001810">
    <property type="entry name" value="F-box_dom"/>
</dbReference>
<dbReference type="SUPFAM" id="SSF81383">
    <property type="entry name" value="F-box domain"/>
    <property type="match status" value="1"/>
</dbReference>
<name>A0ABD1QRL4_9LAMI</name>
<gene>
    <name evidence="3" type="ORF">Fot_47879</name>
</gene>
<evidence type="ECO:0000259" key="2">
    <source>
        <dbReference type="Pfam" id="PF24750"/>
    </source>
</evidence>
<protein>
    <submittedName>
        <fullName evidence="3">F-box protein</fullName>
    </submittedName>
</protein>
<dbReference type="Pfam" id="PF24750">
    <property type="entry name" value="b-prop_At3g26010-like"/>
    <property type="match status" value="1"/>
</dbReference>
<dbReference type="NCBIfam" id="TIGR01640">
    <property type="entry name" value="F_box_assoc_1"/>
    <property type="match status" value="1"/>
</dbReference>
<dbReference type="InterPro" id="IPR055290">
    <property type="entry name" value="At3g26010-like"/>
</dbReference>